<reference evidence="1 2" key="1">
    <citation type="journal article" date="2013" name="PLoS ONE">
        <title>Genomic and secretomic analyses reveal unique features of the lignocellulolytic enzyme system of Penicillium decumbens.</title>
        <authorList>
            <person name="Liu G."/>
            <person name="Zhang L."/>
            <person name="Wei X."/>
            <person name="Zou G."/>
            <person name="Qin Y."/>
            <person name="Ma L."/>
            <person name="Li J."/>
            <person name="Zheng H."/>
            <person name="Wang S."/>
            <person name="Wang C."/>
            <person name="Xun L."/>
            <person name="Zhao G.-P."/>
            <person name="Zhou Z."/>
            <person name="Qu Y."/>
        </authorList>
    </citation>
    <scope>NUCLEOTIDE SEQUENCE [LARGE SCALE GENOMIC DNA]</scope>
    <source>
        <strain evidence="2">114-2 / CGMCC 5302</strain>
    </source>
</reference>
<dbReference type="eggNOG" id="KOG2741">
    <property type="taxonomic scope" value="Eukaryota"/>
</dbReference>
<dbReference type="HOGENOM" id="CLU_973530_0_0_1"/>
<gene>
    <name evidence="1" type="ORF">PDE_06326</name>
</gene>
<dbReference type="AlphaFoldDB" id="S7ZRS4"/>
<dbReference type="OrthoDB" id="6417021at2759"/>
<keyword evidence="2" id="KW-1185">Reference proteome</keyword>
<dbReference type="EMBL" id="KB644413">
    <property type="protein sequence ID" value="EPS31371.1"/>
    <property type="molecule type" value="Genomic_DNA"/>
</dbReference>
<accession>S7ZRS4</accession>
<dbReference type="Proteomes" id="UP000019376">
    <property type="component" value="Unassembled WGS sequence"/>
</dbReference>
<evidence type="ECO:0000313" key="2">
    <source>
        <dbReference type="Proteomes" id="UP000019376"/>
    </source>
</evidence>
<sequence length="286" mass="31501">MEESSISKHQCRQIGVEHPLDPVNPPHFPLILLCYPSHPRYTLKLSIKTNSTAAEITSTTSNALSATRFALHASLPLEILSSTPQHSKAKTNSHPISALTAHHLFPDPSSNPVYTRIYTAFTSNSLVTTYDYTSPARAVSAFLTNATSSLLRFLTVPCIKVETEFALIQYFNFTSPHIYHYIRVMDKRTGVVEYSRAYCGGPLWGARVVSTGEKGGRRGWSCSRWRLEAFVDVAMGRTPAFWTSGVESAWLGECVEGVLLKADIVPKQVDVDDGPEFGDMGISGES</sequence>
<evidence type="ECO:0000313" key="1">
    <source>
        <dbReference type="EMBL" id="EPS31371.1"/>
    </source>
</evidence>
<dbReference type="PhylomeDB" id="S7ZRS4"/>
<protein>
    <submittedName>
        <fullName evidence="1">Uncharacterized protein</fullName>
    </submittedName>
</protein>
<proteinExistence type="predicted"/>
<organism evidence="1 2">
    <name type="scientific">Penicillium oxalicum (strain 114-2 / CGMCC 5302)</name>
    <name type="common">Penicillium decumbens</name>
    <dbReference type="NCBI Taxonomy" id="933388"/>
    <lineage>
        <taxon>Eukaryota</taxon>
        <taxon>Fungi</taxon>
        <taxon>Dikarya</taxon>
        <taxon>Ascomycota</taxon>
        <taxon>Pezizomycotina</taxon>
        <taxon>Eurotiomycetes</taxon>
        <taxon>Eurotiomycetidae</taxon>
        <taxon>Eurotiales</taxon>
        <taxon>Aspergillaceae</taxon>
        <taxon>Penicillium</taxon>
    </lineage>
</organism>
<dbReference type="STRING" id="933388.S7ZRS4"/>
<name>S7ZRS4_PENO1</name>